<protein>
    <recommendedName>
        <fullName evidence="4">Thymidylate kinase</fullName>
    </recommendedName>
</protein>
<dbReference type="PATRIC" id="fig|67356.5.peg.5670"/>
<comment type="caution">
    <text evidence="2">The sequence shown here is derived from an EMBL/GenBank/DDBJ whole genome shotgun (WGS) entry which is preliminary data.</text>
</comment>
<dbReference type="EMBL" id="LGUS01000182">
    <property type="protein sequence ID" value="KOG32614.1"/>
    <property type="molecule type" value="Genomic_DNA"/>
</dbReference>
<accession>A0A0L8L3E4</accession>
<dbReference type="AlphaFoldDB" id="A0A0L8L3E4"/>
<dbReference type="InterPro" id="IPR027417">
    <property type="entry name" value="P-loop_NTPase"/>
</dbReference>
<feature type="region of interest" description="Disordered" evidence="1">
    <location>
        <begin position="1"/>
        <end position="21"/>
    </location>
</feature>
<reference evidence="3" key="1">
    <citation type="submission" date="2015-07" db="EMBL/GenBank/DDBJ databases">
        <authorList>
            <person name="Ju K.-S."/>
            <person name="Doroghazi J.R."/>
            <person name="Metcalf W.W."/>
        </authorList>
    </citation>
    <scope>NUCLEOTIDE SEQUENCE [LARGE SCALE GENOMIC DNA]</scope>
    <source>
        <strain evidence="3">NRRL 2290</strain>
    </source>
</reference>
<sequence>MAHQVADGLRRRGRTARASHATLTPDPVVRSLLDEALTVFAGSEHHDFRHPPTWRRFNALRSAQLILDTELFSRPAAGPQPGEILVQDRYWLTQYAFNQYFTPAEGYLSKTWVASRVPRFAVQVYLTCDTESRRRRAAARDGNSAKHPLNAFLRRHLDDVAGLDRFTARLVQDNPHWLVLPSEGLSPQEMADAVLERFDFLSPSRPAEPVAASGGRAHRRSQG</sequence>
<evidence type="ECO:0000313" key="2">
    <source>
        <dbReference type="EMBL" id="KOG32614.1"/>
    </source>
</evidence>
<organism evidence="2 3">
    <name type="scientific">Streptomyces resistomycificus</name>
    <dbReference type="NCBI Taxonomy" id="67356"/>
    <lineage>
        <taxon>Bacteria</taxon>
        <taxon>Bacillati</taxon>
        <taxon>Actinomycetota</taxon>
        <taxon>Actinomycetes</taxon>
        <taxon>Kitasatosporales</taxon>
        <taxon>Streptomycetaceae</taxon>
        <taxon>Streptomyces</taxon>
        <taxon>Streptomyces aurantiacus group</taxon>
    </lineage>
</organism>
<dbReference type="STRING" id="67356.AQJ84_39555"/>
<keyword evidence="3" id="KW-1185">Reference proteome</keyword>
<dbReference type="Proteomes" id="UP000037251">
    <property type="component" value="Unassembled WGS sequence"/>
</dbReference>
<dbReference type="Gene3D" id="3.40.50.300">
    <property type="entry name" value="P-loop containing nucleotide triphosphate hydrolases"/>
    <property type="match status" value="1"/>
</dbReference>
<name>A0A0L8L3E4_9ACTN</name>
<evidence type="ECO:0008006" key="4">
    <source>
        <dbReference type="Google" id="ProtNLM"/>
    </source>
</evidence>
<dbReference type="SUPFAM" id="SSF52540">
    <property type="entry name" value="P-loop containing nucleoside triphosphate hydrolases"/>
    <property type="match status" value="1"/>
</dbReference>
<gene>
    <name evidence="2" type="ORF">ADK37_26460</name>
</gene>
<evidence type="ECO:0000256" key="1">
    <source>
        <dbReference type="SAM" id="MobiDB-lite"/>
    </source>
</evidence>
<proteinExistence type="predicted"/>
<evidence type="ECO:0000313" key="3">
    <source>
        <dbReference type="Proteomes" id="UP000037251"/>
    </source>
</evidence>